<dbReference type="AlphaFoldDB" id="A0AAE1PS54"/>
<protein>
    <submittedName>
        <fullName evidence="1">Uncharacterized protein</fullName>
    </submittedName>
</protein>
<keyword evidence="2" id="KW-1185">Reference proteome</keyword>
<accession>A0AAE1PS54</accession>
<name>A0AAE1PS54_9EUCA</name>
<dbReference type="EMBL" id="JAWZYT010001259">
    <property type="protein sequence ID" value="KAK4313890.1"/>
    <property type="molecule type" value="Genomic_DNA"/>
</dbReference>
<reference evidence="1" key="1">
    <citation type="submission" date="2023-11" db="EMBL/GenBank/DDBJ databases">
        <title>Genome assemblies of two species of porcelain crab, Petrolisthes cinctipes and Petrolisthes manimaculis (Anomura: Porcellanidae).</title>
        <authorList>
            <person name="Angst P."/>
        </authorList>
    </citation>
    <scope>NUCLEOTIDE SEQUENCE</scope>
    <source>
        <strain evidence="1">PB745_02</strain>
        <tissue evidence="1">Gill</tissue>
    </source>
</reference>
<feature type="non-terminal residue" evidence="1">
    <location>
        <position position="45"/>
    </location>
</feature>
<gene>
    <name evidence="1" type="ORF">Pmani_014787</name>
</gene>
<evidence type="ECO:0000313" key="2">
    <source>
        <dbReference type="Proteomes" id="UP001292094"/>
    </source>
</evidence>
<dbReference type="Proteomes" id="UP001292094">
    <property type="component" value="Unassembled WGS sequence"/>
</dbReference>
<proteinExistence type="predicted"/>
<evidence type="ECO:0000313" key="1">
    <source>
        <dbReference type="EMBL" id="KAK4313890.1"/>
    </source>
</evidence>
<sequence length="45" mass="4922">MTSQIEKVLLLDGIDPVCGQVLKEAGISVTTHTKLSKEQLLNEIK</sequence>
<organism evidence="1 2">
    <name type="scientific">Petrolisthes manimaculis</name>
    <dbReference type="NCBI Taxonomy" id="1843537"/>
    <lineage>
        <taxon>Eukaryota</taxon>
        <taxon>Metazoa</taxon>
        <taxon>Ecdysozoa</taxon>
        <taxon>Arthropoda</taxon>
        <taxon>Crustacea</taxon>
        <taxon>Multicrustacea</taxon>
        <taxon>Malacostraca</taxon>
        <taxon>Eumalacostraca</taxon>
        <taxon>Eucarida</taxon>
        <taxon>Decapoda</taxon>
        <taxon>Pleocyemata</taxon>
        <taxon>Anomura</taxon>
        <taxon>Galatheoidea</taxon>
        <taxon>Porcellanidae</taxon>
        <taxon>Petrolisthes</taxon>
    </lineage>
</organism>
<comment type="caution">
    <text evidence="1">The sequence shown here is derived from an EMBL/GenBank/DDBJ whole genome shotgun (WGS) entry which is preliminary data.</text>
</comment>